<dbReference type="AlphaFoldDB" id="A0A9Q3JUW8"/>
<evidence type="ECO:0000256" key="1">
    <source>
        <dbReference type="SAM" id="MobiDB-lite"/>
    </source>
</evidence>
<feature type="region of interest" description="Disordered" evidence="1">
    <location>
        <begin position="1"/>
        <end position="24"/>
    </location>
</feature>
<proteinExistence type="predicted"/>
<feature type="compositionally biased region" description="Low complexity" evidence="1">
    <location>
        <begin position="129"/>
        <end position="145"/>
    </location>
</feature>
<feature type="compositionally biased region" description="Basic and acidic residues" evidence="1">
    <location>
        <begin position="111"/>
        <end position="128"/>
    </location>
</feature>
<dbReference type="Proteomes" id="UP000765509">
    <property type="component" value="Unassembled WGS sequence"/>
</dbReference>
<feature type="region of interest" description="Disordered" evidence="1">
    <location>
        <begin position="61"/>
        <end position="95"/>
    </location>
</feature>
<feature type="compositionally biased region" description="Basic and acidic residues" evidence="1">
    <location>
        <begin position="153"/>
        <end position="163"/>
    </location>
</feature>
<protein>
    <submittedName>
        <fullName evidence="2">Uncharacterized protein</fullName>
    </submittedName>
</protein>
<keyword evidence="3" id="KW-1185">Reference proteome</keyword>
<accession>A0A9Q3JUW8</accession>
<organism evidence="2 3">
    <name type="scientific">Austropuccinia psidii MF-1</name>
    <dbReference type="NCBI Taxonomy" id="1389203"/>
    <lineage>
        <taxon>Eukaryota</taxon>
        <taxon>Fungi</taxon>
        <taxon>Dikarya</taxon>
        <taxon>Basidiomycota</taxon>
        <taxon>Pucciniomycotina</taxon>
        <taxon>Pucciniomycetes</taxon>
        <taxon>Pucciniales</taxon>
        <taxon>Sphaerophragmiaceae</taxon>
        <taxon>Austropuccinia</taxon>
    </lineage>
</organism>
<feature type="region of interest" description="Disordered" evidence="1">
    <location>
        <begin position="111"/>
        <end position="184"/>
    </location>
</feature>
<feature type="compositionally biased region" description="Basic residues" evidence="1">
    <location>
        <begin position="164"/>
        <end position="184"/>
    </location>
</feature>
<evidence type="ECO:0000313" key="3">
    <source>
        <dbReference type="Proteomes" id="UP000765509"/>
    </source>
</evidence>
<reference evidence="2" key="1">
    <citation type="submission" date="2021-03" db="EMBL/GenBank/DDBJ databases">
        <title>Draft genome sequence of rust myrtle Austropuccinia psidii MF-1, a brazilian biotype.</title>
        <authorList>
            <person name="Quecine M.C."/>
            <person name="Pachon D.M.R."/>
            <person name="Bonatelli M.L."/>
            <person name="Correr F.H."/>
            <person name="Franceschini L.M."/>
            <person name="Leite T.F."/>
            <person name="Margarido G.R.A."/>
            <person name="Almeida C.A."/>
            <person name="Ferrarezi J.A."/>
            <person name="Labate C.A."/>
        </authorList>
    </citation>
    <scope>NUCLEOTIDE SEQUENCE</scope>
    <source>
        <strain evidence="2">MF-1</strain>
    </source>
</reference>
<name>A0A9Q3JUW8_9BASI</name>
<sequence>MEDSRNSTSSQRLSGNFDTPIESPEADITAIPVVRPEFFPTSHSGNIPVSVQELVYGRKEAGVGTSSKSLDRHKELLSSSGKVHGPRKYWRPSEGLETHVLQRKILKDKSLVEKPKSCVRGPEERVFPKEGQQPSGSSSSLQKQEYTSKSSKKVQESPKEKSAGKAKGKGKGKVHPQNYRIKKK</sequence>
<dbReference type="EMBL" id="AVOT02085044">
    <property type="protein sequence ID" value="MBW0569798.1"/>
    <property type="molecule type" value="Genomic_DNA"/>
</dbReference>
<evidence type="ECO:0000313" key="2">
    <source>
        <dbReference type="EMBL" id="MBW0569798.1"/>
    </source>
</evidence>
<feature type="compositionally biased region" description="Polar residues" evidence="1">
    <location>
        <begin position="1"/>
        <end position="17"/>
    </location>
</feature>
<gene>
    <name evidence="2" type="ORF">O181_109513</name>
</gene>
<comment type="caution">
    <text evidence="2">The sequence shown here is derived from an EMBL/GenBank/DDBJ whole genome shotgun (WGS) entry which is preliminary data.</text>
</comment>